<dbReference type="PANTHER" id="PTHR48100">
    <property type="entry name" value="BROAD-SPECIFICITY PHOSPHATASE YOR283W-RELATED"/>
    <property type="match status" value="1"/>
</dbReference>
<dbReference type="Gene3D" id="3.40.50.1240">
    <property type="entry name" value="Phosphoglycerate mutase-like"/>
    <property type="match status" value="1"/>
</dbReference>
<feature type="binding site" evidence="1">
    <location>
        <position position="73"/>
    </location>
    <ligand>
        <name>substrate</name>
    </ligand>
</feature>
<organism evidence="2 3">
    <name type="scientific">Nonomuraea pusilla</name>
    <dbReference type="NCBI Taxonomy" id="46177"/>
    <lineage>
        <taxon>Bacteria</taxon>
        <taxon>Bacillati</taxon>
        <taxon>Actinomycetota</taxon>
        <taxon>Actinomycetes</taxon>
        <taxon>Streptosporangiales</taxon>
        <taxon>Streptosporangiaceae</taxon>
        <taxon>Nonomuraea</taxon>
    </lineage>
</organism>
<evidence type="ECO:0000256" key="1">
    <source>
        <dbReference type="PIRSR" id="PIRSR613078-2"/>
    </source>
</evidence>
<dbReference type="Pfam" id="PF00300">
    <property type="entry name" value="His_Phos_1"/>
    <property type="match status" value="1"/>
</dbReference>
<dbReference type="GO" id="GO:0005737">
    <property type="term" value="C:cytoplasm"/>
    <property type="evidence" value="ECO:0007669"/>
    <property type="project" value="TreeGrafter"/>
</dbReference>
<dbReference type="OrthoDB" id="5449373at2"/>
<dbReference type="AlphaFoldDB" id="A0A1H7LBV8"/>
<evidence type="ECO:0000313" key="2">
    <source>
        <dbReference type="EMBL" id="SEK95827.1"/>
    </source>
</evidence>
<evidence type="ECO:0000313" key="3">
    <source>
        <dbReference type="Proteomes" id="UP000198953"/>
    </source>
</evidence>
<keyword evidence="3" id="KW-1185">Reference proteome</keyword>
<dbReference type="SUPFAM" id="SSF53254">
    <property type="entry name" value="Phosphoglycerate mutase-like"/>
    <property type="match status" value="1"/>
</dbReference>
<proteinExistence type="predicted"/>
<dbReference type="SMART" id="SM00855">
    <property type="entry name" value="PGAM"/>
    <property type="match status" value="1"/>
</dbReference>
<dbReference type="STRING" id="46177.SAMN05660976_01513"/>
<dbReference type="InterPro" id="IPR029033">
    <property type="entry name" value="His_PPase_superfam"/>
</dbReference>
<protein>
    <submittedName>
        <fullName evidence="2">Broad specificity phosphatase PhoE</fullName>
    </submittedName>
</protein>
<accession>A0A1H7LBV8</accession>
<sequence>MGPARITAVRHGESEANVAYARAGDAPLVYGFGDDEVGLTPRGRSQAEALGRRLAALPEGESPELVWSSPYLRAVQTWEVAGAAWRGEPPPVTVDARLRDVENGLLARLNPAAVRERFPEEAARLLAEGPYVYRPPGGESFADVVARLRAFLAELAVRADGRRVLLVAHDSVILGLRLAIAGTPDGEAAAAGAYAPVLNASVSTWHAARGRLELVAFNDTSHLDG</sequence>
<dbReference type="EMBL" id="FOBF01000003">
    <property type="protein sequence ID" value="SEK95827.1"/>
    <property type="molecule type" value="Genomic_DNA"/>
</dbReference>
<dbReference type="RefSeq" id="WP_091099209.1">
    <property type="nucleotide sequence ID" value="NZ_FOBF01000003.1"/>
</dbReference>
<dbReference type="InterPro" id="IPR013078">
    <property type="entry name" value="His_Pase_superF_clade-1"/>
</dbReference>
<dbReference type="CDD" id="cd07067">
    <property type="entry name" value="HP_PGM_like"/>
    <property type="match status" value="1"/>
</dbReference>
<dbReference type="InterPro" id="IPR050275">
    <property type="entry name" value="PGM_Phosphatase"/>
</dbReference>
<dbReference type="PANTHER" id="PTHR48100:SF1">
    <property type="entry name" value="HISTIDINE PHOSPHATASE FAMILY PROTEIN-RELATED"/>
    <property type="match status" value="1"/>
</dbReference>
<dbReference type="Proteomes" id="UP000198953">
    <property type="component" value="Unassembled WGS sequence"/>
</dbReference>
<dbReference type="GO" id="GO:0016791">
    <property type="term" value="F:phosphatase activity"/>
    <property type="evidence" value="ECO:0007669"/>
    <property type="project" value="TreeGrafter"/>
</dbReference>
<gene>
    <name evidence="2" type="ORF">SAMN05660976_01513</name>
</gene>
<name>A0A1H7LBV8_9ACTN</name>
<feature type="binding site" evidence="1">
    <location>
        <begin position="10"/>
        <end position="17"/>
    </location>
    <ligand>
        <name>substrate</name>
    </ligand>
</feature>
<reference evidence="2 3" key="1">
    <citation type="submission" date="2016-10" db="EMBL/GenBank/DDBJ databases">
        <authorList>
            <person name="de Groot N.N."/>
        </authorList>
    </citation>
    <scope>NUCLEOTIDE SEQUENCE [LARGE SCALE GENOMIC DNA]</scope>
    <source>
        <strain evidence="2 3">DSM 43357</strain>
    </source>
</reference>